<dbReference type="SUPFAM" id="SSF48452">
    <property type="entry name" value="TPR-like"/>
    <property type="match status" value="1"/>
</dbReference>
<evidence type="ECO:0008006" key="3">
    <source>
        <dbReference type="Google" id="ProtNLM"/>
    </source>
</evidence>
<gene>
    <name evidence="1" type="ORF">OU798_06485</name>
</gene>
<reference evidence="1" key="1">
    <citation type="submission" date="2022-11" db="EMBL/GenBank/DDBJ databases">
        <title>Marilongibacter aestuarii gen. nov., sp. nov., isolated from tidal flat sediment.</title>
        <authorList>
            <person name="Jiayan W."/>
        </authorList>
    </citation>
    <scope>NUCLEOTIDE SEQUENCE</scope>
    <source>
        <strain evidence="1">Z1-6</strain>
    </source>
</reference>
<dbReference type="AlphaFoldDB" id="A0A9X3J5J7"/>
<proteinExistence type="predicted"/>
<evidence type="ECO:0000313" key="2">
    <source>
        <dbReference type="Proteomes" id="UP001145087"/>
    </source>
</evidence>
<dbReference type="Gene3D" id="1.25.40.10">
    <property type="entry name" value="Tetratricopeptide repeat domain"/>
    <property type="match status" value="1"/>
</dbReference>
<protein>
    <recommendedName>
        <fullName evidence="3">Tetratricopeptide repeat protein</fullName>
    </recommendedName>
</protein>
<evidence type="ECO:0000313" key="1">
    <source>
        <dbReference type="EMBL" id="MCY1719982.1"/>
    </source>
</evidence>
<name>A0A9X3J5J7_9BACT</name>
<accession>A0A9X3J5J7</accession>
<dbReference type="RefSeq" id="WP_343332312.1">
    <property type="nucleotide sequence ID" value="NZ_JAPOHD010000012.1"/>
</dbReference>
<keyword evidence="2" id="KW-1185">Reference proteome</keyword>
<organism evidence="1 2">
    <name type="scientific">Draconibacterium aestuarii</name>
    <dbReference type="NCBI Taxonomy" id="2998507"/>
    <lineage>
        <taxon>Bacteria</taxon>
        <taxon>Pseudomonadati</taxon>
        <taxon>Bacteroidota</taxon>
        <taxon>Bacteroidia</taxon>
        <taxon>Marinilabiliales</taxon>
        <taxon>Prolixibacteraceae</taxon>
        <taxon>Draconibacterium</taxon>
    </lineage>
</organism>
<dbReference type="EMBL" id="JAPOHD010000012">
    <property type="protein sequence ID" value="MCY1719982.1"/>
    <property type="molecule type" value="Genomic_DNA"/>
</dbReference>
<dbReference type="InterPro" id="IPR011990">
    <property type="entry name" value="TPR-like_helical_dom_sf"/>
</dbReference>
<comment type="caution">
    <text evidence="1">The sequence shown here is derived from an EMBL/GenBank/DDBJ whole genome shotgun (WGS) entry which is preliminary data.</text>
</comment>
<dbReference type="Proteomes" id="UP001145087">
    <property type="component" value="Unassembled WGS sequence"/>
</dbReference>
<sequence length="95" mass="10706">MSYQKLKNNKKANEIFESLVAEGEKQIDPDNENTGNLFAIFGERDDERKRKSSAYTLRGLGYKGLGIKEQAKNDLQKAVDLSVSNLWAGNELKNL</sequence>